<organism evidence="1 2">
    <name type="scientific">Methanohalophilus euhalobius</name>
    <dbReference type="NCBI Taxonomy" id="51203"/>
    <lineage>
        <taxon>Archaea</taxon>
        <taxon>Methanobacteriati</taxon>
        <taxon>Methanobacteriota</taxon>
        <taxon>Stenosarchaea group</taxon>
        <taxon>Methanomicrobia</taxon>
        <taxon>Methanosarcinales</taxon>
        <taxon>Methanosarcinaceae</taxon>
        <taxon>Methanohalophilus</taxon>
    </lineage>
</organism>
<accession>A0A314ZLB6</accession>
<name>A0A314ZLB6_9EURY</name>
<evidence type="ECO:0000313" key="2">
    <source>
        <dbReference type="Proteomes" id="UP000251060"/>
    </source>
</evidence>
<dbReference type="AlphaFoldDB" id="A0A314ZLB6"/>
<protein>
    <submittedName>
        <fullName evidence="1">Uncharacterized protein</fullName>
    </submittedName>
</protein>
<dbReference type="Proteomes" id="UP000251060">
    <property type="component" value="Unassembled WGS sequence"/>
</dbReference>
<evidence type="ECO:0000313" key="1">
    <source>
        <dbReference type="EMBL" id="PQV41926.1"/>
    </source>
</evidence>
<proteinExistence type="predicted"/>
<gene>
    <name evidence="1" type="ORF">B0H22_11424</name>
</gene>
<reference evidence="1 2" key="1">
    <citation type="submission" date="2018-02" db="EMBL/GenBank/DDBJ databases">
        <title>Subsurface microbial communities from deep shales in Ohio and West Virginia, USA.</title>
        <authorList>
            <person name="Wrighton K."/>
        </authorList>
    </citation>
    <scope>NUCLEOTIDE SEQUENCE [LARGE SCALE GENOMIC DNA]</scope>
    <source>
        <strain evidence="1 2">DSM 10369</strain>
    </source>
</reference>
<comment type="caution">
    <text evidence="1">The sequence shown here is derived from an EMBL/GenBank/DDBJ whole genome shotgun (WGS) entry which is preliminary data.</text>
</comment>
<sequence length="141" mass="14591">MISEYFESIEEDVLYDFGEPVDSGLCAGAGVEDPADGCVLFDQQFYQIHDVVHGDEIAGLLAIAEDYRGLAGFCTLDEFGDDTGVGIGGILAGAVDVEGAQHCYGQAEGAVVHEGVLFACEFADAVGGEGLCGMVLIDGGM</sequence>
<dbReference type="EMBL" id="PVBU01000014">
    <property type="protein sequence ID" value="PQV41926.1"/>
    <property type="molecule type" value="Genomic_DNA"/>
</dbReference>